<protein>
    <submittedName>
        <fullName evidence="1">Uncharacterized protein</fullName>
    </submittedName>
</protein>
<name>A0AAN7CM13_9PEZI</name>
<comment type="caution">
    <text evidence="1">The sequence shown here is derived from an EMBL/GenBank/DDBJ whole genome shotgun (WGS) entry which is preliminary data.</text>
</comment>
<evidence type="ECO:0000313" key="2">
    <source>
        <dbReference type="Proteomes" id="UP001303647"/>
    </source>
</evidence>
<reference evidence="1" key="1">
    <citation type="journal article" date="2023" name="Mol. Phylogenet. Evol.">
        <title>Genome-scale phylogeny and comparative genomics of the fungal order Sordariales.</title>
        <authorList>
            <person name="Hensen N."/>
            <person name="Bonometti L."/>
            <person name="Westerberg I."/>
            <person name="Brannstrom I.O."/>
            <person name="Guillou S."/>
            <person name="Cros-Aarteil S."/>
            <person name="Calhoun S."/>
            <person name="Haridas S."/>
            <person name="Kuo A."/>
            <person name="Mondo S."/>
            <person name="Pangilinan J."/>
            <person name="Riley R."/>
            <person name="LaButti K."/>
            <person name="Andreopoulos B."/>
            <person name="Lipzen A."/>
            <person name="Chen C."/>
            <person name="Yan M."/>
            <person name="Daum C."/>
            <person name="Ng V."/>
            <person name="Clum A."/>
            <person name="Steindorff A."/>
            <person name="Ohm R.A."/>
            <person name="Martin F."/>
            <person name="Silar P."/>
            <person name="Natvig D.O."/>
            <person name="Lalanne C."/>
            <person name="Gautier V."/>
            <person name="Ament-Velasquez S.L."/>
            <person name="Kruys A."/>
            <person name="Hutchinson M.I."/>
            <person name="Powell A.J."/>
            <person name="Barry K."/>
            <person name="Miller A.N."/>
            <person name="Grigoriev I.V."/>
            <person name="Debuchy R."/>
            <person name="Gladieux P."/>
            <person name="Hiltunen Thoren M."/>
            <person name="Johannesson H."/>
        </authorList>
    </citation>
    <scope>NUCLEOTIDE SEQUENCE</scope>
    <source>
        <strain evidence="1">CBS 359.72</strain>
    </source>
</reference>
<organism evidence="1 2">
    <name type="scientific">Corynascus novoguineensis</name>
    <dbReference type="NCBI Taxonomy" id="1126955"/>
    <lineage>
        <taxon>Eukaryota</taxon>
        <taxon>Fungi</taxon>
        <taxon>Dikarya</taxon>
        <taxon>Ascomycota</taxon>
        <taxon>Pezizomycotina</taxon>
        <taxon>Sordariomycetes</taxon>
        <taxon>Sordariomycetidae</taxon>
        <taxon>Sordariales</taxon>
        <taxon>Chaetomiaceae</taxon>
        <taxon>Corynascus</taxon>
    </lineage>
</organism>
<reference evidence="1" key="2">
    <citation type="submission" date="2023-05" db="EMBL/GenBank/DDBJ databases">
        <authorList>
            <consortium name="Lawrence Berkeley National Laboratory"/>
            <person name="Steindorff A."/>
            <person name="Hensen N."/>
            <person name="Bonometti L."/>
            <person name="Westerberg I."/>
            <person name="Brannstrom I.O."/>
            <person name="Guillou S."/>
            <person name="Cros-Aarteil S."/>
            <person name="Calhoun S."/>
            <person name="Haridas S."/>
            <person name="Kuo A."/>
            <person name="Mondo S."/>
            <person name="Pangilinan J."/>
            <person name="Riley R."/>
            <person name="Labutti K."/>
            <person name="Andreopoulos B."/>
            <person name="Lipzen A."/>
            <person name="Chen C."/>
            <person name="Yanf M."/>
            <person name="Daum C."/>
            <person name="Ng V."/>
            <person name="Clum A."/>
            <person name="Ohm R."/>
            <person name="Martin F."/>
            <person name="Silar P."/>
            <person name="Natvig D."/>
            <person name="Lalanne C."/>
            <person name="Gautier V."/>
            <person name="Ament-Velasquez S.L."/>
            <person name="Kruys A."/>
            <person name="Hutchinson M.I."/>
            <person name="Powell A.J."/>
            <person name="Barry K."/>
            <person name="Miller A.N."/>
            <person name="Grigoriev I.V."/>
            <person name="Debuchy R."/>
            <person name="Gladieux P."/>
            <person name="Thoren M.H."/>
            <person name="Johannesson H."/>
        </authorList>
    </citation>
    <scope>NUCLEOTIDE SEQUENCE</scope>
    <source>
        <strain evidence="1">CBS 359.72</strain>
    </source>
</reference>
<keyword evidence="2" id="KW-1185">Reference proteome</keyword>
<dbReference type="AlphaFoldDB" id="A0AAN7CM13"/>
<dbReference type="Proteomes" id="UP001303647">
    <property type="component" value="Unassembled WGS sequence"/>
</dbReference>
<accession>A0AAN7CM13</accession>
<proteinExistence type="predicted"/>
<sequence length="164" mass="18333">MSLNIIVPHLFLPYSSVRLGRLITNIDHPHQHYHDPRYAKPPQPAIVPGDSFVGVSIKTGSTGFGSALTSLLSARFSKRAKTQVRITAEQIATYMLDNSDQLFDETTTVPTTRLWIERAIDRGEKDEDDIIEVEAIPLDNLDGEWDRHEVPGGQTLLIRAEGED</sequence>
<dbReference type="EMBL" id="MU857732">
    <property type="protein sequence ID" value="KAK4244596.1"/>
    <property type="molecule type" value="Genomic_DNA"/>
</dbReference>
<evidence type="ECO:0000313" key="1">
    <source>
        <dbReference type="EMBL" id="KAK4244596.1"/>
    </source>
</evidence>
<gene>
    <name evidence="1" type="ORF">C7999DRAFT_17165</name>
</gene>